<gene>
    <name evidence="3" type="ORF">L21SP3_01342</name>
</gene>
<keyword evidence="4" id="KW-1185">Reference proteome</keyword>
<keyword evidence="1" id="KW-0472">Membrane</keyword>
<name>A0A1Q2HQK3_9BACT</name>
<sequence length="180" mass="19884">MSEEMNQESQQNQEQQNGVKKGFDWKSGIIGAVVAAAAVVILMVQVMPSMMITTRECKMGVEETVAALEERIPEHGWSISHGKPINMNAAMAKRGVDFEPKVRLVKLCKAPYAKSVLTSDRWVSCMMPCTMAVWEGDNGKAYLSEMNLSLMSKLFGGNIKKVMGGKVVEEEEKILEGLLK</sequence>
<accession>A0A1Q2HQK3</accession>
<reference evidence="4" key="1">
    <citation type="submission" date="2017-02" db="EMBL/GenBank/DDBJ databases">
        <title>Comparative genomics and description of representatives of a novel lineage of planctomycetes thriving in anoxic sediments.</title>
        <authorList>
            <person name="Spring S."/>
            <person name="Bunk B."/>
            <person name="Sproer C."/>
            <person name="Klenk H.-P."/>
        </authorList>
    </citation>
    <scope>NUCLEOTIDE SEQUENCE [LARGE SCALE GENOMIC DNA]</scope>
    <source>
        <strain evidence="4">L21-RPul-D3</strain>
    </source>
</reference>
<evidence type="ECO:0000313" key="4">
    <source>
        <dbReference type="Proteomes" id="UP000188273"/>
    </source>
</evidence>
<organism evidence="3 4">
    <name type="scientific">Sedimentisphaera cyanobacteriorum</name>
    <dbReference type="NCBI Taxonomy" id="1940790"/>
    <lineage>
        <taxon>Bacteria</taxon>
        <taxon>Pseudomonadati</taxon>
        <taxon>Planctomycetota</taxon>
        <taxon>Phycisphaerae</taxon>
        <taxon>Sedimentisphaerales</taxon>
        <taxon>Sedimentisphaeraceae</taxon>
        <taxon>Sedimentisphaera</taxon>
    </lineage>
</organism>
<dbReference type="RefSeq" id="WP_077540121.1">
    <property type="nucleotide sequence ID" value="NZ_CP019633.1"/>
</dbReference>
<evidence type="ECO:0000313" key="3">
    <source>
        <dbReference type="EMBL" id="AQQ09536.1"/>
    </source>
</evidence>
<keyword evidence="1" id="KW-1133">Transmembrane helix</keyword>
<dbReference type="OrthoDB" id="9791067at2"/>
<feature type="domain" description="DUF302" evidence="2">
    <location>
        <begin position="85"/>
        <end position="146"/>
    </location>
</feature>
<dbReference type="PANTHER" id="PTHR38342:SF1">
    <property type="entry name" value="SLR5037 PROTEIN"/>
    <property type="match status" value="1"/>
</dbReference>
<evidence type="ECO:0000259" key="2">
    <source>
        <dbReference type="Pfam" id="PF03625"/>
    </source>
</evidence>
<feature type="transmembrane region" description="Helical" evidence="1">
    <location>
        <begin position="28"/>
        <end position="46"/>
    </location>
</feature>
<dbReference type="AlphaFoldDB" id="A0A1Q2HQK3"/>
<dbReference type="InterPro" id="IPR005180">
    <property type="entry name" value="DUF302"/>
</dbReference>
<dbReference type="Pfam" id="PF03625">
    <property type="entry name" value="DUF302"/>
    <property type="match status" value="1"/>
</dbReference>
<dbReference type="PANTHER" id="PTHR38342">
    <property type="entry name" value="SLR5037 PROTEIN"/>
    <property type="match status" value="1"/>
</dbReference>
<evidence type="ECO:0000256" key="1">
    <source>
        <dbReference type="SAM" id="Phobius"/>
    </source>
</evidence>
<proteinExistence type="predicted"/>
<keyword evidence="1" id="KW-0812">Transmembrane</keyword>
<dbReference type="CDD" id="cd14797">
    <property type="entry name" value="DUF302"/>
    <property type="match status" value="1"/>
</dbReference>
<dbReference type="STRING" id="1940790.L21SP3_01342"/>
<dbReference type="EMBL" id="CP019633">
    <property type="protein sequence ID" value="AQQ09536.1"/>
    <property type="molecule type" value="Genomic_DNA"/>
</dbReference>
<protein>
    <recommendedName>
        <fullName evidence="2">DUF302 domain-containing protein</fullName>
    </recommendedName>
</protein>
<dbReference type="SUPFAM" id="SSF103247">
    <property type="entry name" value="TT1751-like"/>
    <property type="match status" value="1"/>
</dbReference>
<dbReference type="InterPro" id="IPR035923">
    <property type="entry name" value="TT1751-like_sf"/>
</dbReference>
<dbReference type="Gene3D" id="3.30.310.70">
    <property type="entry name" value="TT1751-like domain"/>
    <property type="match status" value="1"/>
</dbReference>
<dbReference type="KEGG" id="pbu:L21SP3_01342"/>
<dbReference type="Proteomes" id="UP000188273">
    <property type="component" value="Chromosome"/>
</dbReference>